<dbReference type="EMBL" id="CP119078">
    <property type="protein sequence ID" value="WED44098.1"/>
    <property type="molecule type" value="Genomic_DNA"/>
</dbReference>
<proteinExistence type="predicted"/>
<protein>
    <submittedName>
        <fullName evidence="1">Uncharacterized protein</fullName>
    </submittedName>
</protein>
<evidence type="ECO:0000313" key="2">
    <source>
        <dbReference type="Proteomes" id="UP001222087"/>
    </source>
</evidence>
<gene>
    <name evidence="1" type="ORF">PXX05_04740</name>
</gene>
<organism evidence="1 2">
    <name type="scientific">Legionella cardiaca</name>
    <dbReference type="NCBI Taxonomy" id="1071983"/>
    <lineage>
        <taxon>Bacteria</taxon>
        <taxon>Pseudomonadati</taxon>
        <taxon>Pseudomonadota</taxon>
        <taxon>Gammaproteobacteria</taxon>
        <taxon>Legionellales</taxon>
        <taxon>Legionellaceae</taxon>
        <taxon>Legionella</taxon>
    </lineage>
</organism>
<dbReference type="Proteomes" id="UP001222087">
    <property type="component" value="Chromosome"/>
</dbReference>
<reference evidence="1 2" key="1">
    <citation type="submission" date="2023-02" db="EMBL/GenBank/DDBJ databases">
        <title>Genome Sequence of L. cardiaca H63T.</title>
        <authorList>
            <person name="Lopez A.E."/>
            <person name="Cianciotto N.P."/>
        </authorList>
    </citation>
    <scope>NUCLEOTIDE SEQUENCE [LARGE SCALE GENOMIC DNA]</scope>
    <source>
        <strain evidence="1 2">H63</strain>
    </source>
</reference>
<dbReference type="RefSeq" id="WP_275089915.1">
    <property type="nucleotide sequence ID" value="NZ_CP119078.1"/>
</dbReference>
<sequence length="259" mass="29091">MSKWHKFHSQYSPINVATINQQTNAIHEDWNRLSAHHSTVNGVSLVRKFTNKEELQTYFKEVILKDFKGNKNEAAAFLINSFHQGGLLNPVSACITDLCKNEKGQALFLPASDPSKVTKHVDVITTENGFKVQEFYKVKTFTVPPPPLNGKDDVPTLLRAVADEDDVIVPDEGKDYVIKAGAMVDVDFTQNAKNPTITIESNYISYGNSAVQAQFDTRHFGQILLDFLKVIFGLNAVKNFSSNQESNEEREEIQRISPM</sequence>
<accession>A0ABY8AUD2</accession>
<evidence type="ECO:0000313" key="1">
    <source>
        <dbReference type="EMBL" id="WED44098.1"/>
    </source>
</evidence>
<keyword evidence="2" id="KW-1185">Reference proteome</keyword>
<name>A0ABY8AUD2_9GAMM</name>